<evidence type="ECO:0000256" key="4">
    <source>
        <dbReference type="ARBA" id="ARBA00012105"/>
    </source>
</evidence>
<dbReference type="EMBL" id="JAUEPN010000004">
    <property type="protein sequence ID" value="KAK3295443.1"/>
    <property type="molecule type" value="Genomic_DNA"/>
</dbReference>
<dbReference type="InterPro" id="IPR023465">
    <property type="entry name" value="Riboflavin_kinase_dom_sf"/>
</dbReference>
<keyword evidence="7" id="KW-0288">FMN</keyword>
<comment type="catalytic activity">
    <reaction evidence="13">
        <text>riboflavin + ATP = FMN + ADP + H(+)</text>
        <dbReference type="Rhea" id="RHEA:14357"/>
        <dbReference type="ChEBI" id="CHEBI:15378"/>
        <dbReference type="ChEBI" id="CHEBI:30616"/>
        <dbReference type="ChEBI" id="CHEBI:57986"/>
        <dbReference type="ChEBI" id="CHEBI:58210"/>
        <dbReference type="ChEBI" id="CHEBI:456216"/>
        <dbReference type="EC" id="2.7.1.26"/>
    </reaction>
</comment>
<protein>
    <recommendedName>
        <fullName evidence="5">Riboflavin kinase</fullName>
        <ecNumber evidence="4">2.7.1.26</ecNumber>
    </recommendedName>
    <alternativeName>
        <fullName evidence="12">Flavin mononucleotide kinase 1</fullName>
    </alternativeName>
</protein>
<evidence type="ECO:0000256" key="6">
    <source>
        <dbReference type="ARBA" id="ARBA00022630"/>
    </source>
</evidence>
<keyword evidence="9" id="KW-0547">Nucleotide-binding</keyword>
<dbReference type="Gene3D" id="2.40.30.30">
    <property type="entry name" value="Riboflavin kinase-like"/>
    <property type="match status" value="1"/>
</dbReference>
<dbReference type="GO" id="GO:0005739">
    <property type="term" value="C:mitochondrion"/>
    <property type="evidence" value="ECO:0007669"/>
    <property type="project" value="TreeGrafter"/>
</dbReference>
<dbReference type="GO" id="GO:0008531">
    <property type="term" value="F:riboflavin kinase activity"/>
    <property type="evidence" value="ECO:0007669"/>
    <property type="project" value="UniProtKB-EC"/>
</dbReference>
<evidence type="ECO:0000256" key="11">
    <source>
        <dbReference type="ARBA" id="ARBA00022840"/>
    </source>
</evidence>
<dbReference type="InterPro" id="IPR023468">
    <property type="entry name" value="Riboflavin_kinase"/>
</dbReference>
<feature type="compositionally biased region" description="Polar residues" evidence="14">
    <location>
        <begin position="15"/>
        <end position="28"/>
    </location>
</feature>
<evidence type="ECO:0000256" key="8">
    <source>
        <dbReference type="ARBA" id="ARBA00022679"/>
    </source>
</evidence>
<evidence type="ECO:0000256" key="2">
    <source>
        <dbReference type="ARBA" id="ARBA00005201"/>
    </source>
</evidence>
<comment type="function">
    <text evidence="1">Catalyzes the phosphorylation of riboflavin (vitamin B2) to form flavin mononucleotide (FMN) coenzyme.</text>
</comment>
<dbReference type="GO" id="GO:0005524">
    <property type="term" value="F:ATP binding"/>
    <property type="evidence" value="ECO:0007669"/>
    <property type="project" value="UniProtKB-KW"/>
</dbReference>
<dbReference type="PANTHER" id="PTHR22749:SF6">
    <property type="entry name" value="RIBOFLAVIN KINASE"/>
    <property type="match status" value="1"/>
</dbReference>
<accession>A0AAE0LS34</accession>
<dbReference type="Proteomes" id="UP001278766">
    <property type="component" value="Unassembled WGS sequence"/>
</dbReference>
<proteinExistence type="inferred from homology"/>
<feature type="compositionally biased region" description="Polar residues" evidence="14">
    <location>
        <begin position="45"/>
        <end position="57"/>
    </location>
</feature>
<sequence>METPTPLQIRRKPINANNSIPAPQPSRTGSRDPLIPLQVPGVVGSHNTAPTSTTTPPGRSLPEWGFDSGEKPPPLPTRPRPQLEQELWLDVQPPPRPISRGAEVAHPQQPHLQIPHGHGLRTQKSMPELSRLGPGVLATEPPPPSPFDAQPATPAATFGPGVSAGADKKSTFMKTALSEARHFAGGLIPHPIESTKHYTILRHSPPLIFYRGPGTSVEMTIFSSPDHPLPADRTLWLQQRGFSGDSGMKIKAFFNATDSWLHVTPSNQVEKQQLAVDTDRAWQRDIGKAAKKLLKEKGPKKAHVVRETHVIRVPEASDDGYFRLILCTGKGVPNEMKEGSSRCKTLCTSPIFRVASTSTDSSVFRGASLSTMPLEMGVYMASMVATTTVNRYTAPVRDPVEGVINKVRPGFITETVGGLVRDELSERSAERDAERDQAYFAAHQTHVARSLTVDPNTISPIGPDSGPEPPFPLQFQGKVVPGTGRSQAELGIPTANLADVPDEIRYRLNGVYFGWAQVLPQSNKTRTKTTDQPPTISDPTWHEAIITVTPHNPSIAPSVTPKPLVTAHLLNFPPPPSPNNTNPNPTTANTTTITPTPPTLTNHTLHLLPLGLLHPLPPNSASTPIPTNTKLDTHARDICLTLVSLARPNWAPDSTAVQAGLERQQQEKGVGERVGERVRGELRARAGGGGGGGGVLPAASRSMLSQKVKDAAFCCLLLVKLNEK</sequence>
<keyword evidence="8" id="KW-0808">Transferase</keyword>
<evidence type="ECO:0000259" key="15">
    <source>
        <dbReference type="Pfam" id="PF01687"/>
    </source>
</evidence>
<dbReference type="GO" id="GO:0009231">
    <property type="term" value="P:riboflavin biosynthetic process"/>
    <property type="evidence" value="ECO:0007669"/>
    <property type="project" value="InterPro"/>
</dbReference>
<feature type="region of interest" description="Disordered" evidence="14">
    <location>
        <begin position="1"/>
        <end position="82"/>
    </location>
</feature>
<keyword evidence="17" id="KW-1185">Reference proteome</keyword>
<name>A0AAE0LS34_9PEZI</name>
<evidence type="ECO:0000256" key="5">
    <source>
        <dbReference type="ARBA" id="ARBA00017394"/>
    </source>
</evidence>
<dbReference type="PANTHER" id="PTHR22749">
    <property type="entry name" value="RIBOFLAVIN KINASE/FMN ADENYLYLTRANSFERASE"/>
    <property type="match status" value="1"/>
</dbReference>
<comment type="similarity">
    <text evidence="3">Belongs to the flavokinase family.</text>
</comment>
<evidence type="ECO:0000256" key="3">
    <source>
        <dbReference type="ARBA" id="ARBA00010108"/>
    </source>
</evidence>
<organism evidence="16 17">
    <name type="scientific">Chaetomium fimeti</name>
    <dbReference type="NCBI Taxonomy" id="1854472"/>
    <lineage>
        <taxon>Eukaryota</taxon>
        <taxon>Fungi</taxon>
        <taxon>Dikarya</taxon>
        <taxon>Ascomycota</taxon>
        <taxon>Pezizomycotina</taxon>
        <taxon>Sordariomycetes</taxon>
        <taxon>Sordariomycetidae</taxon>
        <taxon>Sordariales</taxon>
        <taxon>Chaetomiaceae</taxon>
        <taxon>Chaetomium</taxon>
    </lineage>
</organism>
<evidence type="ECO:0000313" key="16">
    <source>
        <dbReference type="EMBL" id="KAK3295443.1"/>
    </source>
</evidence>
<dbReference type="SUPFAM" id="SSF82114">
    <property type="entry name" value="Riboflavin kinase-like"/>
    <property type="match status" value="1"/>
</dbReference>
<dbReference type="InterPro" id="IPR015865">
    <property type="entry name" value="Riboflavin_kinase_bac/euk"/>
</dbReference>
<comment type="caution">
    <text evidence="16">The sequence shown here is derived from an EMBL/GenBank/DDBJ whole genome shotgun (WGS) entry which is preliminary data.</text>
</comment>
<evidence type="ECO:0000256" key="14">
    <source>
        <dbReference type="SAM" id="MobiDB-lite"/>
    </source>
</evidence>
<comment type="pathway">
    <text evidence="2">Cofactor biosynthesis; FMN biosynthesis; FMN from riboflavin (ATP route): step 1/1.</text>
</comment>
<dbReference type="AlphaFoldDB" id="A0AAE0LS34"/>
<keyword evidence="11" id="KW-0067">ATP-binding</keyword>
<evidence type="ECO:0000256" key="1">
    <source>
        <dbReference type="ARBA" id="ARBA00003572"/>
    </source>
</evidence>
<dbReference type="GO" id="GO:0009398">
    <property type="term" value="P:FMN biosynthetic process"/>
    <property type="evidence" value="ECO:0007669"/>
    <property type="project" value="TreeGrafter"/>
</dbReference>
<evidence type="ECO:0000256" key="10">
    <source>
        <dbReference type="ARBA" id="ARBA00022777"/>
    </source>
</evidence>
<dbReference type="RefSeq" id="XP_062658957.1">
    <property type="nucleotide sequence ID" value="XM_062806002.1"/>
</dbReference>
<evidence type="ECO:0000256" key="7">
    <source>
        <dbReference type="ARBA" id="ARBA00022643"/>
    </source>
</evidence>
<keyword evidence="6" id="KW-0285">Flavoprotein</keyword>
<dbReference type="EC" id="2.7.1.26" evidence="4"/>
<evidence type="ECO:0000256" key="13">
    <source>
        <dbReference type="ARBA" id="ARBA00047880"/>
    </source>
</evidence>
<evidence type="ECO:0000256" key="9">
    <source>
        <dbReference type="ARBA" id="ARBA00022741"/>
    </source>
</evidence>
<dbReference type="GeneID" id="87842950"/>
<keyword evidence="10" id="KW-0418">Kinase</keyword>
<reference evidence="16" key="1">
    <citation type="journal article" date="2023" name="Mol. Phylogenet. Evol.">
        <title>Genome-scale phylogeny and comparative genomics of the fungal order Sordariales.</title>
        <authorList>
            <person name="Hensen N."/>
            <person name="Bonometti L."/>
            <person name="Westerberg I."/>
            <person name="Brannstrom I.O."/>
            <person name="Guillou S."/>
            <person name="Cros-Aarteil S."/>
            <person name="Calhoun S."/>
            <person name="Haridas S."/>
            <person name="Kuo A."/>
            <person name="Mondo S."/>
            <person name="Pangilinan J."/>
            <person name="Riley R."/>
            <person name="LaButti K."/>
            <person name="Andreopoulos B."/>
            <person name="Lipzen A."/>
            <person name="Chen C."/>
            <person name="Yan M."/>
            <person name="Daum C."/>
            <person name="Ng V."/>
            <person name="Clum A."/>
            <person name="Steindorff A."/>
            <person name="Ohm R.A."/>
            <person name="Martin F."/>
            <person name="Silar P."/>
            <person name="Natvig D.O."/>
            <person name="Lalanne C."/>
            <person name="Gautier V."/>
            <person name="Ament-Velasquez S.L."/>
            <person name="Kruys A."/>
            <person name="Hutchinson M.I."/>
            <person name="Powell A.J."/>
            <person name="Barry K."/>
            <person name="Miller A.N."/>
            <person name="Grigoriev I.V."/>
            <person name="Debuchy R."/>
            <person name="Gladieux P."/>
            <person name="Hiltunen Thoren M."/>
            <person name="Johannesson H."/>
        </authorList>
    </citation>
    <scope>NUCLEOTIDE SEQUENCE</scope>
    <source>
        <strain evidence="16">CBS 168.71</strain>
    </source>
</reference>
<feature type="domain" description="Riboflavin kinase" evidence="15">
    <location>
        <begin position="471"/>
        <end position="572"/>
    </location>
</feature>
<reference evidence="16" key="2">
    <citation type="submission" date="2023-06" db="EMBL/GenBank/DDBJ databases">
        <authorList>
            <consortium name="Lawrence Berkeley National Laboratory"/>
            <person name="Haridas S."/>
            <person name="Hensen N."/>
            <person name="Bonometti L."/>
            <person name="Westerberg I."/>
            <person name="Brannstrom I.O."/>
            <person name="Guillou S."/>
            <person name="Cros-Aarteil S."/>
            <person name="Calhoun S."/>
            <person name="Kuo A."/>
            <person name="Mondo S."/>
            <person name="Pangilinan J."/>
            <person name="Riley R."/>
            <person name="Labutti K."/>
            <person name="Andreopoulos B."/>
            <person name="Lipzen A."/>
            <person name="Chen C."/>
            <person name="Yanf M."/>
            <person name="Daum C."/>
            <person name="Ng V."/>
            <person name="Clum A."/>
            <person name="Steindorff A."/>
            <person name="Ohm R."/>
            <person name="Martin F."/>
            <person name="Silar P."/>
            <person name="Natvig D."/>
            <person name="Lalanne C."/>
            <person name="Gautier V."/>
            <person name="Ament-Velasquez S.L."/>
            <person name="Kruys A."/>
            <person name="Hutchinson M.I."/>
            <person name="Powell A.J."/>
            <person name="Barry K."/>
            <person name="Miller A.N."/>
            <person name="Grigoriev I.V."/>
            <person name="Debuchy R."/>
            <person name="Gladieux P."/>
            <person name="Thoren M.H."/>
            <person name="Johannesson H."/>
        </authorList>
    </citation>
    <scope>NUCLEOTIDE SEQUENCE</scope>
    <source>
        <strain evidence="16">CBS 168.71</strain>
    </source>
</reference>
<dbReference type="Pfam" id="PF01687">
    <property type="entry name" value="Flavokinase"/>
    <property type="match status" value="1"/>
</dbReference>
<evidence type="ECO:0000256" key="12">
    <source>
        <dbReference type="ARBA" id="ARBA00029960"/>
    </source>
</evidence>
<evidence type="ECO:0000313" key="17">
    <source>
        <dbReference type="Proteomes" id="UP001278766"/>
    </source>
</evidence>
<gene>
    <name evidence="16" type="ORF">B0H64DRAFT_432183</name>
</gene>